<dbReference type="PROSITE" id="PS50118">
    <property type="entry name" value="HMG_BOX_2"/>
    <property type="match status" value="1"/>
</dbReference>
<dbReference type="InterPro" id="IPR036431">
    <property type="entry name" value="ARID_dom_sf"/>
</dbReference>
<feature type="DNA-binding region" description="HMG box" evidence="1">
    <location>
        <begin position="181"/>
        <end position="248"/>
    </location>
</feature>
<dbReference type="ExpressionAtlas" id="A0A2K3PBU9">
    <property type="expression patterns" value="baseline"/>
</dbReference>
<dbReference type="GO" id="GO:0005634">
    <property type="term" value="C:nucleus"/>
    <property type="evidence" value="ECO:0007669"/>
    <property type="project" value="UniProtKB-UniRule"/>
</dbReference>
<accession>A0A2K3PBU9</accession>
<proteinExistence type="predicted"/>
<keyword evidence="1" id="KW-0539">Nucleus</keyword>
<dbReference type="CDD" id="cd22009">
    <property type="entry name" value="HMG-box_AtHMGB9-like"/>
    <property type="match status" value="1"/>
</dbReference>
<dbReference type="InterPro" id="IPR036910">
    <property type="entry name" value="HMG_box_dom_sf"/>
</dbReference>
<keyword evidence="1" id="KW-0238">DNA-binding</keyword>
<feature type="region of interest" description="Disordered" evidence="3">
    <location>
        <begin position="160"/>
        <end position="187"/>
    </location>
</feature>
<dbReference type="AlphaFoldDB" id="A0A2K3PBU9"/>
<dbReference type="FunFam" id="1.10.30.10:FF:000055">
    <property type="entry name" value="High mobility group B protein 15"/>
    <property type="match status" value="1"/>
</dbReference>
<sequence length="363" mass="41102">MASTCFVNKNEFPMKVVAPISHLYPEPLAKYDDVVANPKLFMLTLEKLHASMGTKFMIPIIGGKELDLCRLFVEVTSRGGIEKPSSATQPIDFQKSMIRASELPQVSFSRPSLVGVIDGKFENGYLISVSLGSETLKGVLYESPQYIMINNNNIASAALGVQRRRRRRKKSEIKRRDPAHPKPNRSGYNFFFAEQHARLKLLNQTMDKDISRMIGELWNNLKESEKTVYQEKAIKDKERYQAEMEDYRERLKTCTTIDDTVPLQQRFPEANSALVDVDMKMFDSFQTPEESFSSGSDYVVDDVNMDASSSGAKVDSETFMHSEKPTKEGVIELLSHCEVEKKDAGGFQHTQKKSEGQNMLTLL</sequence>
<evidence type="ECO:0000313" key="6">
    <source>
        <dbReference type="EMBL" id="PNY12767.1"/>
    </source>
</evidence>
<evidence type="ECO:0000259" key="5">
    <source>
        <dbReference type="PROSITE" id="PS51011"/>
    </source>
</evidence>
<dbReference type="Pfam" id="PF00505">
    <property type="entry name" value="HMG_box"/>
    <property type="match status" value="1"/>
</dbReference>
<name>A0A2K3PBU9_TRIPR</name>
<dbReference type="PROSITE" id="PS51011">
    <property type="entry name" value="ARID"/>
    <property type="match status" value="1"/>
</dbReference>
<dbReference type="Gene3D" id="1.10.30.10">
    <property type="entry name" value="High mobility group box domain"/>
    <property type="match status" value="1"/>
</dbReference>
<dbReference type="GO" id="GO:0003677">
    <property type="term" value="F:DNA binding"/>
    <property type="evidence" value="ECO:0007669"/>
    <property type="project" value="UniProtKB-UniRule"/>
</dbReference>
<dbReference type="PANTHER" id="PTHR46691:SF3">
    <property type="entry name" value="HIGH MOBILITY GROUP B PROTEIN 15"/>
    <property type="match status" value="1"/>
</dbReference>
<feature type="coiled-coil region" evidence="2">
    <location>
        <begin position="230"/>
        <end position="257"/>
    </location>
</feature>
<dbReference type="SUPFAM" id="SSF46774">
    <property type="entry name" value="ARID-like"/>
    <property type="match status" value="1"/>
</dbReference>
<evidence type="ECO:0000259" key="4">
    <source>
        <dbReference type="PROSITE" id="PS50118"/>
    </source>
</evidence>
<dbReference type="PRINTS" id="PR00886">
    <property type="entry name" value="HIGHMOBLTY12"/>
</dbReference>
<gene>
    <name evidence="6" type="ORF">L195_g009404</name>
</gene>
<feature type="domain" description="ARID" evidence="5">
    <location>
        <begin position="35"/>
        <end position="130"/>
    </location>
</feature>
<dbReference type="SMART" id="SM00501">
    <property type="entry name" value="BRIGHT"/>
    <property type="match status" value="1"/>
</dbReference>
<dbReference type="Pfam" id="PF01388">
    <property type="entry name" value="ARID"/>
    <property type="match status" value="1"/>
</dbReference>
<evidence type="ECO:0000313" key="7">
    <source>
        <dbReference type="Proteomes" id="UP000236291"/>
    </source>
</evidence>
<dbReference type="STRING" id="57577.A0A2K3PBU9"/>
<comment type="caution">
    <text evidence="6">The sequence shown here is derived from an EMBL/GenBank/DDBJ whole genome shotgun (WGS) entry which is preliminary data.</text>
</comment>
<protein>
    <submittedName>
        <fullName evidence="6">High mobility group B protein 15-like</fullName>
    </submittedName>
</protein>
<feature type="region of interest" description="Disordered" evidence="3">
    <location>
        <begin position="344"/>
        <end position="363"/>
    </location>
</feature>
<evidence type="ECO:0000256" key="2">
    <source>
        <dbReference type="SAM" id="Coils"/>
    </source>
</evidence>
<feature type="domain" description="HMG box" evidence="4">
    <location>
        <begin position="181"/>
        <end position="248"/>
    </location>
</feature>
<dbReference type="EMBL" id="ASHM01005537">
    <property type="protein sequence ID" value="PNY12767.1"/>
    <property type="molecule type" value="Genomic_DNA"/>
</dbReference>
<dbReference type="InterPro" id="IPR009071">
    <property type="entry name" value="HMG_box_dom"/>
</dbReference>
<feature type="compositionally biased region" description="Basic residues" evidence="3">
    <location>
        <begin position="162"/>
        <end position="173"/>
    </location>
</feature>
<organism evidence="6 7">
    <name type="scientific">Trifolium pratense</name>
    <name type="common">Red clover</name>
    <dbReference type="NCBI Taxonomy" id="57577"/>
    <lineage>
        <taxon>Eukaryota</taxon>
        <taxon>Viridiplantae</taxon>
        <taxon>Streptophyta</taxon>
        <taxon>Embryophyta</taxon>
        <taxon>Tracheophyta</taxon>
        <taxon>Spermatophyta</taxon>
        <taxon>Magnoliopsida</taxon>
        <taxon>eudicotyledons</taxon>
        <taxon>Gunneridae</taxon>
        <taxon>Pentapetalae</taxon>
        <taxon>rosids</taxon>
        <taxon>fabids</taxon>
        <taxon>Fabales</taxon>
        <taxon>Fabaceae</taxon>
        <taxon>Papilionoideae</taxon>
        <taxon>50 kb inversion clade</taxon>
        <taxon>NPAAA clade</taxon>
        <taxon>Hologalegina</taxon>
        <taxon>IRL clade</taxon>
        <taxon>Trifolieae</taxon>
        <taxon>Trifolium</taxon>
    </lineage>
</organism>
<reference evidence="6 7" key="1">
    <citation type="journal article" date="2014" name="Am. J. Bot.">
        <title>Genome assembly and annotation for red clover (Trifolium pratense; Fabaceae).</title>
        <authorList>
            <person name="Istvanek J."/>
            <person name="Jaros M."/>
            <person name="Krenek A."/>
            <person name="Repkova J."/>
        </authorList>
    </citation>
    <scope>NUCLEOTIDE SEQUENCE [LARGE SCALE GENOMIC DNA]</scope>
    <source>
        <strain evidence="7">cv. Tatra</strain>
        <tissue evidence="6">Young leaves</tissue>
    </source>
</reference>
<evidence type="ECO:0000256" key="1">
    <source>
        <dbReference type="PROSITE-ProRule" id="PRU00267"/>
    </source>
</evidence>
<dbReference type="Proteomes" id="UP000236291">
    <property type="component" value="Unassembled WGS sequence"/>
</dbReference>
<dbReference type="SUPFAM" id="SSF47095">
    <property type="entry name" value="HMG-box"/>
    <property type="match status" value="1"/>
</dbReference>
<dbReference type="Gene3D" id="1.10.150.60">
    <property type="entry name" value="ARID DNA-binding domain"/>
    <property type="match status" value="1"/>
</dbReference>
<dbReference type="SMART" id="SM00398">
    <property type="entry name" value="HMG"/>
    <property type="match status" value="1"/>
</dbReference>
<reference evidence="6 7" key="2">
    <citation type="journal article" date="2017" name="Front. Plant Sci.">
        <title>Gene Classification and Mining of Molecular Markers Useful in Red Clover (Trifolium pratense) Breeding.</title>
        <authorList>
            <person name="Istvanek J."/>
            <person name="Dluhosova J."/>
            <person name="Dluhos P."/>
            <person name="Patkova L."/>
            <person name="Nedelnik J."/>
            <person name="Repkova J."/>
        </authorList>
    </citation>
    <scope>NUCLEOTIDE SEQUENCE [LARGE SCALE GENOMIC DNA]</scope>
    <source>
        <strain evidence="7">cv. Tatra</strain>
        <tissue evidence="6">Young leaves</tissue>
    </source>
</reference>
<keyword evidence="2" id="KW-0175">Coiled coil</keyword>
<dbReference type="PANTHER" id="PTHR46691">
    <property type="entry name" value="HIGH MOBILITY GROUP B PROTEIN 9"/>
    <property type="match status" value="1"/>
</dbReference>
<dbReference type="InterPro" id="IPR001606">
    <property type="entry name" value="ARID_dom"/>
</dbReference>
<evidence type="ECO:0000256" key="3">
    <source>
        <dbReference type="SAM" id="MobiDB-lite"/>
    </source>
</evidence>